<protein>
    <submittedName>
        <fullName evidence="2">Uncharacterized protein</fullName>
    </submittedName>
</protein>
<sequence length="85" mass="10085">MILSLVCKRNMQIVFCVIIFIVFLVLIINSSCEYREGYRDPIYLNRAKLAYDWYPRANGSIYGYPYKYGGSWSIFSGYPYYDKAY</sequence>
<evidence type="ECO:0000256" key="1">
    <source>
        <dbReference type="SAM" id="Phobius"/>
    </source>
</evidence>
<keyword evidence="1" id="KW-1133">Transmembrane helix</keyword>
<dbReference type="EMBL" id="MK500334">
    <property type="protein sequence ID" value="QBK86546.1"/>
    <property type="molecule type" value="Genomic_DNA"/>
</dbReference>
<proteinExistence type="predicted"/>
<keyword evidence="1" id="KW-0812">Transmembrane</keyword>
<accession>A0A481YVM3</accession>
<organism evidence="2">
    <name type="scientific">Marseillevirus LCMAC102</name>
    <dbReference type="NCBI Taxonomy" id="2506603"/>
    <lineage>
        <taxon>Viruses</taxon>
        <taxon>Varidnaviria</taxon>
        <taxon>Bamfordvirae</taxon>
        <taxon>Nucleocytoviricota</taxon>
        <taxon>Megaviricetes</taxon>
        <taxon>Pimascovirales</taxon>
        <taxon>Pimascovirales incertae sedis</taxon>
        <taxon>Marseilleviridae</taxon>
    </lineage>
</organism>
<keyword evidence="1" id="KW-0472">Membrane</keyword>
<gene>
    <name evidence="2" type="ORF">LCMAC102_03410</name>
</gene>
<evidence type="ECO:0000313" key="2">
    <source>
        <dbReference type="EMBL" id="QBK86546.1"/>
    </source>
</evidence>
<reference evidence="2" key="1">
    <citation type="journal article" date="2019" name="MBio">
        <title>Virus Genomes from Deep Sea Sediments Expand the Ocean Megavirome and Support Independent Origins of Viral Gigantism.</title>
        <authorList>
            <person name="Backstrom D."/>
            <person name="Yutin N."/>
            <person name="Jorgensen S.L."/>
            <person name="Dharamshi J."/>
            <person name="Homa F."/>
            <person name="Zaremba-Niedwiedzka K."/>
            <person name="Spang A."/>
            <person name="Wolf Y.I."/>
            <person name="Koonin E.V."/>
            <person name="Ettema T.J."/>
        </authorList>
    </citation>
    <scope>NUCLEOTIDE SEQUENCE</scope>
</reference>
<feature type="transmembrane region" description="Helical" evidence="1">
    <location>
        <begin position="12"/>
        <end position="29"/>
    </location>
</feature>
<name>A0A481YVM3_9VIRU</name>